<dbReference type="Proteomes" id="UP001607302">
    <property type="component" value="Unassembled WGS sequence"/>
</dbReference>
<name>A0ABD2C1X6_VESSQ</name>
<comment type="caution">
    <text evidence="1">The sequence shown here is derived from an EMBL/GenBank/DDBJ whole genome shotgun (WGS) entry which is preliminary data.</text>
</comment>
<sequence>YQNRGNEHNLLTQFQQTFSATVNIVCVICGSSYYTFRCSKLIKAIIKRRQSLKLCQNYFRANYGCYKPRKRLHHMLLHDEIKPVVPISSNNTNLTVAAHCYGLLSTVPVQFKSENLTIVICYSVRVQLESLRTKFLEEINCLLPPSLH</sequence>
<organism evidence="1 2">
    <name type="scientific">Vespula squamosa</name>
    <name type="common">Southern yellow jacket</name>
    <name type="synonym">Wasp</name>
    <dbReference type="NCBI Taxonomy" id="30214"/>
    <lineage>
        <taxon>Eukaryota</taxon>
        <taxon>Metazoa</taxon>
        <taxon>Ecdysozoa</taxon>
        <taxon>Arthropoda</taxon>
        <taxon>Hexapoda</taxon>
        <taxon>Insecta</taxon>
        <taxon>Pterygota</taxon>
        <taxon>Neoptera</taxon>
        <taxon>Endopterygota</taxon>
        <taxon>Hymenoptera</taxon>
        <taxon>Apocrita</taxon>
        <taxon>Aculeata</taxon>
        <taxon>Vespoidea</taxon>
        <taxon>Vespidae</taxon>
        <taxon>Vespinae</taxon>
        <taxon>Vespula</taxon>
    </lineage>
</organism>
<reference evidence="1 2" key="1">
    <citation type="journal article" date="2024" name="Ann. Entomol. Soc. Am.">
        <title>Genomic analyses of the southern and eastern yellowjacket wasps (Hymenoptera: Vespidae) reveal evolutionary signatures of social life.</title>
        <authorList>
            <person name="Catto M.A."/>
            <person name="Caine P.B."/>
            <person name="Orr S.E."/>
            <person name="Hunt B.G."/>
            <person name="Goodisman M.A.D."/>
        </authorList>
    </citation>
    <scope>NUCLEOTIDE SEQUENCE [LARGE SCALE GENOMIC DNA]</scope>
    <source>
        <strain evidence="1">233</strain>
        <tissue evidence="1">Head and thorax</tissue>
    </source>
</reference>
<protein>
    <submittedName>
        <fullName evidence="1">Uncharacterized protein</fullName>
    </submittedName>
</protein>
<dbReference type="EMBL" id="JAUDFV010000025">
    <property type="protein sequence ID" value="KAL2739048.1"/>
    <property type="molecule type" value="Genomic_DNA"/>
</dbReference>
<evidence type="ECO:0000313" key="1">
    <source>
        <dbReference type="EMBL" id="KAL2739048.1"/>
    </source>
</evidence>
<accession>A0ABD2C1X6</accession>
<feature type="non-terminal residue" evidence="1">
    <location>
        <position position="1"/>
    </location>
</feature>
<dbReference type="AlphaFoldDB" id="A0ABD2C1X6"/>
<proteinExistence type="predicted"/>
<gene>
    <name evidence="1" type="ORF">V1478_001614</name>
</gene>
<keyword evidence="2" id="KW-1185">Reference proteome</keyword>
<evidence type="ECO:0000313" key="2">
    <source>
        <dbReference type="Proteomes" id="UP001607302"/>
    </source>
</evidence>